<feature type="transmembrane region" description="Helical" evidence="1">
    <location>
        <begin position="200"/>
        <end position="222"/>
    </location>
</feature>
<proteinExistence type="predicted"/>
<dbReference type="EMBL" id="DVMR01000032">
    <property type="protein sequence ID" value="HIU43245.1"/>
    <property type="molecule type" value="Genomic_DNA"/>
</dbReference>
<feature type="transmembrane region" description="Helical" evidence="1">
    <location>
        <begin position="88"/>
        <end position="106"/>
    </location>
</feature>
<dbReference type="AlphaFoldDB" id="A0A9D1IU94"/>
<accession>A0A9D1IU94</accession>
<comment type="caution">
    <text evidence="2">The sequence shown here is derived from an EMBL/GenBank/DDBJ whole genome shotgun (WGS) entry which is preliminary data.</text>
</comment>
<evidence type="ECO:0000313" key="2">
    <source>
        <dbReference type="EMBL" id="HIU43245.1"/>
    </source>
</evidence>
<organism evidence="2 3">
    <name type="scientific">Candidatus Ventrousia excrementavium</name>
    <dbReference type="NCBI Taxonomy" id="2840961"/>
    <lineage>
        <taxon>Bacteria</taxon>
        <taxon>Bacillati</taxon>
        <taxon>Bacillota</taxon>
        <taxon>Clostridia</taxon>
        <taxon>Eubacteriales</taxon>
        <taxon>Clostridiaceae</taxon>
        <taxon>Clostridiaceae incertae sedis</taxon>
        <taxon>Candidatus Ventrousia</taxon>
    </lineage>
</organism>
<evidence type="ECO:0000256" key="1">
    <source>
        <dbReference type="SAM" id="Phobius"/>
    </source>
</evidence>
<feature type="transmembrane region" description="Helical" evidence="1">
    <location>
        <begin position="49"/>
        <end position="68"/>
    </location>
</feature>
<feature type="transmembrane region" description="Helical" evidence="1">
    <location>
        <begin position="141"/>
        <end position="161"/>
    </location>
</feature>
<reference evidence="2" key="2">
    <citation type="journal article" date="2021" name="PeerJ">
        <title>Extensive microbial diversity within the chicken gut microbiome revealed by metagenomics and culture.</title>
        <authorList>
            <person name="Gilroy R."/>
            <person name="Ravi A."/>
            <person name="Getino M."/>
            <person name="Pursley I."/>
            <person name="Horton D.L."/>
            <person name="Alikhan N.F."/>
            <person name="Baker D."/>
            <person name="Gharbi K."/>
            <person name="Hall N."/>
            <person name="Watson M."/>
            <person name="Adriaenssens E.M."/>
            <person name="Foster-Nyarko E."/>
            <person name="Jarju S."/>
            <person name="Secka A."/>
            <person name="Antonio M."/>
            <person name="Oren A."/>
            <person name="Chaudhuri R.R."/>
            <person name="La Ragione R."/>
            <person name="Hildebrand F."/>
            <person name="Pallen M.J."/>
        </authorList>
    </citation>
    <scope>NUCLEOTIDE SEQUENCE</scope>
    <source>
        <strain evidence="2">CHK191-8634</strain>
    </source>
</reference>
<sequence length="271" mass="29135">MKAKTIPALCAVLSAAMGVALGVFRSSLIAQYTDEATGRLLVGSARGFTPFFIAAVVCAALLAVLALYARRIPLQCGLRPAGTGLKTVRVLSAFLLLASAVLLLLTTDGVSLLTVLKSIFLVACSGACIVFAMGRSTQSKGLCTLFPLFFMCVYLLCFYRDTARNPLTYTFAFEILSVIFLVLALYLFSCPWFGKRRPGTFFFFTMAATMGAAGSVVTALLSRGFYESYLPIGPADGALVLAMLLWVWSEIFEDTSPLPPQPEKNPEPVGE</sequence>
<protein>
    <submittedName>
        <fullName evidence="2">Uncharacterized protein</fullName>
    </submittedName>
</protein>
<reference evidence="2" key="1">
    <citation type="submission" date="2020-10" db="EMBL/GenBank/DDBJ databases">
        <authorList>
            <person name="Gilroy R."/>
        </authorList>
    </citation>
    <scope>NUCLEOTIDE SEQUENCE</scope>
    <source>
        <strain evidence="2">CHK191-8634</strain>
    </source>
</reference>
<keyword evidence="1" id="KW-1133">Transmembrane helix</keyword>
<gene>
    <name evidence="2" type="ORF">IAB67_02985</name>
</gene>
<keyword evidence="1" id="KW-0472">Membrane</keyword>
<keyword evidence="1" id="KW-0812">Transmembrane</keyword>
<feature type="transmembrane region" description="Helical" evidence="1">
    <location>
        <begin position="167"/>
        <end position="188"/>
    </location>
</feature>
<dbReference type="Proteomes" id="UP000824073">
    <property type="component" value="Unassembled WGS sequence"/>
</dbReference>
<feature type="transmembrane region" description="Helical" evidence="1">
    <location>
        <begin position="112"/>
        <end position="134"/>
    </location>
</feature>
<evidence type="ECO:0000313" key="3">
    <source>
        <dbReference type="Proteomes" id="UP000824073"/>
    </source>
</evidence>
<name>A0A9D1IU94_9CLOT</name>